<evidence type="ECO:0000256" key="10">
    <source>
        <dbReference type="RuleBase" id="RU364125"/>
    </source>
</evidence>
<sequence length="178" mass="18554">MTMTENPEVSAAAPAEADAKAKKGKKGKKEKGGRSNVVPAVILAVGIAAGGYFMGGSDSGAATVDTTVAPEVVEGPLLGVEPMTVNLANGRYLRMAASFQMSDAYEDAVEGEDGGEEFAHHDASRVQDLLISSLGGRDAAGLSTAEGRHEVKEALEAELNEVFDGSVMEIYFTEFVIQ</sequence>
<dbReference type="Proteomes" id="UP000334019">
    <property type="component" value="Chromosome"/>
</dbReference>
<dbReference type="Pfam" id="PF03748">
    <property type="entry name" value="FliL"/>
    <property type="match status" value="1"/>
</dbReference>
<keyword evidence="7 10" id="KW-0283">Flagellar rotation</keyword>
<evidence type="ECO:0000256" key="9">
    <source>
        <dbReference type="ARBA" id="ARBA00023136"/>
    </source>
</evidence>
<keyword evidence="13" id="KW-1185">Reference proteome</keyword>
<evidence type="ECO:0000256" key="2">
    <source>
        <dbReference type="ARBA" id="ARBA00004162"/>
    </source>
</evidence>
<gene>
    <name evidence="12" type="ORF">GH723_05755</name>
</gene>
<evidence type="ECO:0000313" key="12">
    <source>
        <dbReference type="EMBL" id="QGG94652.1"/>
    </source>
</evidence>
<keyword evidence="8 10" id="KW-1133">Transmembrane helix</keyword>
<dbReference type="PANTHER" id="PTHR35091">
    <property type="entry name" value="FLAGELLAR PROTEIN FLIL"/>
    <property type="match status" value="1"/>
</dbReference>
<keyword evidence="4 10" id="KW-1003">Cell membrane</keyword>
<evidence type="ECO:0000313" key="13">
    <source>
        <dbReference type="Proteomes" id="UP000334019"/>
    </source>
</evidence>
<organism evidence="12 13">
    <name type="scientific">Actinomarinicola tropica</name>
    <dbReference type="NCBI Taxonomy" id="2789776"/>
    <lineage>
        <taxon>Bacteria</taxon>
        <taxon>Bacillati</taxon>
        <taxon>Actinomycetota</taxon>
        <taxon>Acidimicrobiia</taxon>
        <taxon>Acidimicrobiales</taxon>
        <taxon>Iamiaceae</taxon>
        <taxon>Actinomarinicola</taxon>
    </lineage>
</organism>
<comment type="subcellular location">
    <subcellularLocation>
        <location evidence="2">Cell membrane</location>
        <topology evidence="2">Single-pass membrane protein</topology>
    </subcellularLocation>
</comment>
<evidence type="ECO:0000256" key="8">
    <source>
        <dbReference type="ARBA" id="ARBA00022989"/>
    </source>
</evidence>
<dbReference type="GO" id="GO:0071978">
    <property type="term" value="P:bacterial-type flagellum-dependent swarming motility"/>
    <property type="evidence" value="ECO:0007669"/>
    <property type="project" value="TreeGrafter"/>
</dbReference>
<evidence type="ECO:0000256" key="5">
    <source>
        <dbReference type="ARBA" id="ARBA00022500"/>
    </source>
</evidence>
<evidence type="ECO:0000256" key="11">
    <source>
        <dbReference type="SAM" id="MobiDB-lite"/>
    </source>
</evidence>
<proteinExistence type="inferred from homology"/>
<keyword evidence="6 10" id="KW-0812">Transmembrane</keyword>
<feature type="compositionally biased region" description="Basic residues" evidence="11">
    <location>
        <begin position="22"/>
        <end position="31"/>
    </location>
</feature>
<dbReference type="GO" id="GO:0009425">
    <property type="term" value="C:bacterial-type flagellum basal body"/>
    <property type="evidence" value="ECO:0007669"/>
    <property type="project" value="InterPro"/>
</dbReference>
<name>A0A5Q2RIE3_9ACTN</name>
<dbReference type="PANTHER" id="PTHR35091:SF2">
    <property type="entry name" value="FLAGELLAR PROTEIN FLIL"/>
    <property type="match status" value="1"/>
</dbReference>
<dbReference type="EMBL" id="CP045851">
    <property type="protein sequence ID" value="QGG94652.1"/>
    <property type="molecule type" value="Genomic_DNA"/>
</dbReference>
<evidence type="ECO:0000256" key="4">
    <source>
        <dbReference type="ARBA" id="ARBA00022475"/>
    </source>
</evidence>
<comment type="function">
    <text evidence="1 10">Controls the rotational direction of flagella during chemotaxis.</text>
</comment>
<evidence type="ECO:0000256" key="7">
    <source>
        <dbReference type="ARBA" id="ARBA00022779"/>
    </source>
</evidence>
<keyword evidence="5 10" id="KW-0145">Chemotaxis</keyword>
<evidence type="ECO:0000256" key="1">
    <source>
        <dbReference type="ARBA" id="ARBA00002254"/>
    </source>
</evidence>
<dbReference type="GO" id="GO:0006935">
    <property type="term" value="P:chemotaxis"/>
    <property type="evidence" value="ECO:0007669"/>
    <property type="project" value="UniProtKB-KW"/>
</dbReference>
<dbReference type="GO" id="GO:0005886">
    <property type="term" value="C:plasma membrane"/>
    <property type="evidence" value="ECO:0007669"/>
    <property type="project" value="UniProtKB-SubCell"/>
</dbReference>
<protein>
    <recommendedName>
        <fullName evidence="10">Flagellar protein FliL</fullName>
    </recommendedName>
</protein>
<dbReference type="KEGG" id="atq:GH723_05755"/>
<accession>A0A5Q2RIE3</accession>
<keyword evidence="9 10" id="KW-0472">Membrane</keyword>
<reference evidence="12 13" key="1">
    <citation type="submission" date="2019-11" db="EMBL/GenBank/DDBJ databases">
        <authorList>
            <person name="He Y."/>
        </authorList>
    </citation>
    <scope>NUCLEOTIDE SEQUENCE [LARGE SCALE GENOMIC DNA]</scope>
    <source>
        <strain evidence="12 13">SCSIO 58843</strain>
    </source>
</reference>
<feature type="region of interest" description="Disordered" evidence="11">
    <location>
        <begin position="1"/>
        <end position="33"/>
    </location>
</feature>
<feature type="transmembrane region" description="Helical" evidence="10">
    <location>
        <begin position="36"/>
        <end position="55"/>
    </location>
</feature>
<comment type="similarity">
    <text evidence="3 10">Belongs to the FliL family.</text>
</comment>
<evidence type="ECO:0000256" key="6">
    <source>
        <dbReference type="ARBA" id="ARBA00022692"/>
    </source>
</evidence>
<evidence type="ECO:0000256" key="3">
    <source>
        <dbReference type="ARBA" id="ARBA00008281"/>
    </source>
</evidence>
<dbReference type="RefSeq" id="WP_153758758.1">
    <property type="nucleotide sequence ID" value="NZ_CP045851.1"/>
</dbReference>
<dbReference type="InterPro" id="IPR005503">
    <property type="entry name" value="FliL"/>
</dbReference>
<dbReference type="AlphaFoldDB" id="A0A5Q2RIE3"/>